<accession>C4FI24</accession>
<feature type="domain" description="MIP18 family-like" evidence="1">
    <location>
        <begin position="4"/>
        <end position="66"/>
    </location>
</feature>
<dbReference type="EMBL" id="ABZS01000012">
    <property type="protein sequence ID" value="EEP61277.1"/>
    <property type="molecule type" value="Genomic_DNA"/>
</dbReference>
<gene>
    <name evidence="2" type="ORF">SULYE_0208</name>
</gene>
<dbReference type="InterPro" id="IPR034904">
    <property type="entry name" value="FSCA_dom_sf"/>
</dbReference>
<dbReference type="InterPro" id="IPR002744">
    <property type="entry name" value="MIP18-like"/>
</dbReference>
<dbReference type="AlphaFoldDB" id="C4FI24"/>
<name>C4FI24_9AQUI</name>
<sequence>MINKIYDSLKEVYDPEIPLDIVNLGLVKAIDIKDNCINIVLMLTSPNCPLQDVIVSQVISKLKNDLNIENINITLDFTTPWSTSLITKEGKEKLQKLGWKI</sequence>
<dbReference type="OrthoDB" id="9805360at2"/>
<dbReference type="InterPro" id="IPR052339">
    <property type="entry name" value="Fe-S_Maturation_MIP18"/>
</dbReference>
<dbReference type="PANTHER" id="PTHR42831">
    <property type="entry name" value="FE-S PROTEIN MATURATION AUXILIARY FACTOR YITW"/>
    <property type="match status" value="1"/>
</dbReference>
<evidence type="ECO:0000313" key="2">
    <source>
        <dbReference type="EMBL" id="EEP61277.1"/>
    </source>
</evidence>
<dbReference type="Proteomes" id="UP000005540">
    <property type="component" value="Unassembled WGS sequence"/>
</dbReference>
<organism evidence="2 3">
    <name type="scientific">Sulfurihydrogenibium yellowstonense SS-5</name>
    <dbReference type="NCBI Taxonomy" id="432331"/>
    <lineage>
        <taxon>Bacteria</taxon>
        <taxon>Pseudomonadati</taxon>
        <taxon>Aquificota</taxon>
        <taxon>Aquificia</taxon>
        <taxon>Aquificales</taxon>
        <taxon>Hydrogenothermaceae</taxon>
        <taxon>Sulfurihydrogenibium</taxon>
    </lineage>
</organism>
<reference evidence="2 3" key="1">
    <citation type="submission" date="2009-04" db="EMBL/GenBank/DDBJ databases">
        <authorList>
            <person name="Reysenbach A.-L."/>
            <person name="Heidelberg J.F."/>
            <person name="Nelson W.C."/>
        </authorList>
    </citation>
    <scope>NUCLEOTIDE SEQUENCE [LARGE SCALE GENOMIC DNA]</scope>
    <source>
        <strain evidence="2 3">SS-5</strain>
    </source>
</reference>
<dbReference type="RefSeq" id="WP_007545622.1">
    <property type="nucleotide sequence ID" value="NZ_ABZS01000012.1"/>
</dbReference>
<dbReference type="PANTHER" id="PTHR42831:SF1">
    <property type="entry name" value="FE-S PROTEIN MATURATION AUXILIARY FACTOR YITW"/>
    <property type="match status" value="1"/>
</dbReference>
<comment type="caution">
    <text evidence="2">The sequence shown here is derived from an EMBL/GenBank/DDBJ whole genome shotgun (WGS) entry which is preliminary data.</text>
</comment>
<evidence type="ECO:0000313" key="3">
    <source>
        <dbReference type="Proteomes" id="UP000005540"/>
    </source>
</evidence>
<proteinExistence type="predicted"/>
<protein>
    <submittedName>
        <fullName evidence="2">Phenylacetic acid degradation protein</fullName>
    </submittedName>
</protein>
<dbReference type="Pfam" id="PF01883">
    <property type="entry name" value="FeS_assembly_P"/>
    <property type="match status" value="1"/>
</dbReference>
<evidence type="ECO:0000259" key="1">
    <source>
        <dbReference type="Pfam" id="PF01883"/>
    </source>
</evidence>
<dbReference type="Gene3D" id="3.30.300.130">
    <property type="entry name" value="Fe-S cluster assembly (FSCA)"/>
    <property type="match status" value="1"/>
</dbReference>
<dbReference type="SUPFAM" id="SSF117916">
    <property type="entry name" value="Fe-S cluster assembly (FSCA) domain-like"/>
    <property type="match status" value="1"/>
</dbReference>
<keyword evidence="3" id="KW-1185">Reference proteome</keyword>